<dbReference type="AlphaFoldDB" id="A0ABC9PG12"/>
<evidence type="ECO:0000256" key="5">
    <source>
        <dbReference type="ARBA" id="ARBA00022692"/>
    </source>
</evidence>
<feature type="transmembrane region" description="Helical" evidence="9">
    <location>
        <begin position="107"/>
        <end position="127"/>
    </location>
</feature>
<keyword evidence="7 8" id="KW-0472">Membrane</keyword>
<dbReference type="GO" id="GO:0016740">
    <property type="term" value="F:transferase activity"/>
    <property type="evidence" value="ECO:0007669"/>
    <property type="project" value="UniProtKB-KW"/>
</dbReference>
<feature type="transmembrane region" description="Helical" evidence="9">
    <location>
        <begin position="82"/>
        <end position="101"/>
    </location>
</feature>
<evidence type="ECO:0000256" key="2">
    <source>
        <dbReference type="ARBA" id="ARBA00010692"/>
    </source>
</evidence>
<sequence length="210" mass="22838">MSRPIKKDLTFFYLAFKIVTIKLKRGLLFMNKNKAFLLALPAIGAAFLAVLSQLTISIGPVPITLQTFAVGLIATIFKPREAVLSVFIYLLLGAIGLPVFAGGSGGFQALFGPSAGYLWFYLLFAFVTSSLTHKDSPFYMVFIANVLGDALVFVGGILGLHFLGGFDFSKSLAVGLTPFILPDLLKMVAITIISIPIFKSLKFHPYFSEK</sequence>
<feature type="transmembrane region" description="Helical" evidence="9">
    <location>
        <begin position="184"/>
        <end position="201"/>
    </location>
</feature>
<proteinExistence type="inferred from homology"/>
<comment type="similarity">
    <text evidence="2 8">Belongs to the BioY family.</text>
</comment>
<keyword evidence="3 8" id="KW-0813">Transport</keyword>
<protein>
    <recommendedName>
        <fullName evidence="8">Biotin transporter</fullName>
    </recommendedName>
</protein>
<evidence type="ECO:0000256" key="3">
    <source>
        <dbReference type="ARBA" id="ARBA00022448"/>
    </source>
</evidence>
<feature type="transmembrane region" description="Helical" evidence="9">
    <location>
        <begin position="58"/>
        <end position="77"/>
    </location>
</feature>
<dbReference type="PANTHER" id="PTHR34295:SF4">
    <property type="entry name" value="BIOTIN TRANSPORTER BIOY-RELATED"/>
    <property type="match status" value="1"/>
</dbReference>
<evidence type="ECO:0000256" key="7">
    <source>
        <dbReference type="ARBA" id="ARBA00023136"/>
    </source>
</evidence>
<dbReference type="PANTHER" id="PTHR34295">
    <property type="entry name" value="BIOTIN TRANSPORTER BIOY"/>
    <property type="match status" value="1"/>
</dbReference>
<dbReference type="EMBL" id="AEWZ01000001">
    <property type="protein sequence ID" value="EGC25800.1"/>
    <property type="molecule type" value="Genomic_DNA"/>
</dbReference>
<dbReference type="Gene3D" id="1.10.1760.20">
    <property type="match status" value="1"/>
</dbReference>
<reference evidence="10 11" key="1">
    <citation type="submission" date="2011-01" db="EMBL/GenBank/DDBJ databases">
        <authorList>
            <person name="Muzny D."/>
            <person name="Qin X."/>
            <person name="Buhay C."/>
            <person name="Dugan-Rocha S."/>
            <person name="Ding Y."/>
            <person name="Chen G."/>
            <person name="Hawes A."/>
            <person name="Holder M."/>
            <person name="Jhangiani S."/>
            <person name="Johnson A."/>
            <person name="Khan Z."/>
            <person name="Li Z."/>
            <person name="Liu W."/>
            <person name="Liu X."/>
            <person name="Perez L."/>
            <person name="Shen H."/>
            <person name="Wang Q."/>
            <person name="Watt J."/>
            <person name="Xi L."/>
            <person name="Xin Y."/>
            <person name="Zhou J."/>
            <person name="Deng J."/>
            <person name="Jiang H."/>
            <person name="Liu Y."/>
            <person name="Qu J."/>
            <person name="Song X.-Z."/>
            <person name="Zhang L."/>
            <person name="Villasana D."/>
            <person name="Johnson A."/>
            <person name="Liu J."/>
            <person name="Liyanage D."/>
            <person name="Lorensuhewa L."/>
            <person name="Robinson T."/>
            <person name="Song A."/>
            <person name="Song B.-B."/>
            <person name="Dinh H."/>
            <person name="Thornton R."/>
            <person name="Coyle M."/>
            <person name="Francisco L."/>
            <person name="Jackson L."/>
            <person name="Javaid M."/>
            <person name="Korchina V."/>
            <person name="Kovar C."/>
            <person name="Mata R."/>
            <person name="Mathew T."/>
            <person name="Ngo R."/>
            <person name="Nguyen L."/>
            <person name="Nguyen N."/>
            <person name="Okwuonu G."/>
            <person name="Ongeri F."/>
            <person name="Pham C."/>
            <person name="Simmons D."/>
            <person name="Wilczek-Boney K."/>
            <person name="Hale W."/>
            <person name="Jakkamsetti A."/>
            <person name="Pham P."/>
            <person name="Ruth R."/>
            <person name="San Lucas F."/>
            <person name="Warren J."/>
            <person name="Zhang J."/>
            <person name="Zhao Z."/>
            <person name="Zhou C."/>
            <person name="Zhu D."/>
            <person name="Lee S."/>
            <person name="Bess C."/>
            <person name="Blankenburg K."/>
            <person name="Forbes L."/>
            <person name="Fu Q."/>
            <person name="Gubbala S."/>
            <person name="Hirani K."/>
            <person name="Jayaseelan J.C."/>
            <person name="Lara F."/>
            <person name="Munidasa M."/>
            <person name="Palculict T."/>
            <person name="Patil S."/>
            <person name="Pu L.-L."/>
            <person name="Saada N."/>
            <person name="Tang L."/>
            <person name="Weissenberger G."/>
            <person name="Zhu Y."/>
            <person name="Hemphill L."/>
            <person name="Shang Y."/>
            <person name="Youmans B."/>
            <person name="Ayvaz T."/>
            <person name="Ross M."/>
            <person name="Santibanez J."/>
            <person name="Aqrawi P."/>
            <person name="Gross S."/>
            <person name="Joshi V."/>
            <person name="Fowler G."/>
            <person name="Nazareth L."/>
            <person name="Reid J."/>
            <person name="Worley K."/>
            <person name="Petrosino J."/>
            <person name="Highlander S."/>
            <person name="Gibbs R."/>
        </authorList>
    </citation>
    <scope>NUCLEOTIDE SEQUENCE [LARGE SCALE GENOMIC DNA]</scope>
    <source>
        <strain evidence="10 11">SK405</strain>
    </source>
</reference>
<organism evidence="10 11">
    <name type="scientific">Streptococcus sanguinis SK405</name>
    <dbReference type="NCBI Taxonomy" id="888817"/>
    <lineage>
        <taxon>Bacteria</taxon>
        <taxon>Bacillati</taxon>
        <taxon>Bacillota</taxon>
        <taxon>Bacilli</taxon>
        <taxon>Lactobacillales</taxon>
        <taxon>Streptococcaceae</taxon>
        <taxon>Streptococcus</taxon>
    </lineage>
</organism>
<name>A0ABC9PG12_STRSA</name>
<dbReference type="GO" id="GO:0005886">
    <property type="term" value="C:plasma membrane"/>
    <property type="evidence" value="ECO:0007669"/>
    <property type="project" value="UniProtKB-SubCell"/>
</dbReference>
<evidence type="ECO:0000256" key="8">
    <source>
        <dbReference type="PIRNR" id="PIRNR016661"/>
    </source>
</evidence>
<dbReference type="GO" id="GO:0015225">
    <property type="term" value="F:biotin transmembrane transporter activity"/>
    <property type="evidence" value="ECO:0007669"/>
    <property type="project" value="UniProtKB-UniRule"/>
</dbReference>
<comment type="subcellular location">
    <subcellularLocation>
        <location evidence="1 8">Cell membrane</location>
        <topology evidence="1 8">Multi-pass membrane protein</topology>
    </subcellularLocation>
</comment>
<keyword evidence="4 8" id="KW-1003">Cell membrane</keyword>
<accession>A0ABC9PG12</accession>
<feature type="transmembrane region" description="Helical" evidence="9">
    <location>
        <begin position="35"/>
        <end position="52"/>
    </location>
</feature>
<feature type="transmembrane region" description="Helical" evidence="9">
    <location>
        <begin position="139"/>
        <end position="164"/>
    </location>
</feature>
<dbReference type="PIRSF" id="PIRSF016661">
    <property type="entry name" value="BioY"/>
    <property type="match status" value="1"/>
</dbReference>
<evidence type="ECO:0000313" key="11">
    <source>
        <dbReference type="Proteomes" id="UP000003857"/>
    </source>
</evidence>
<evidence type="ECO:0000313" key="10">
    <source>
        <dbReference type="EMBL" id="EGC25800.1"/>
    </source>
</evidence>
<dbReference type="Proteomes" id="UP000003857">
    <property type="component" value="Unassembled WGS sequence"/>
</dbReference>
<keyword evidence="6 9" id="KW-1133">Transmembrane helix</keyword>
<keyword evidence="5 9" id="KW-0812">Transmembrane</keyword>
<gene>
    <name evidence="10" type="ORF">HMPREF9390_0267</name>
</gene>
<comment type="caution">
    <text evidence="10">The sequence shown here is derived from an EMBL/GenBank/DDBJ whole genome shotgun (WGS) entry which is preliminary data.</text>
</comment>
<dbReference type="InterPro" id="IPR003784">
    <property type="entry name" value="BioY"/>
</dbReference>
<dbReference type="Pfam" id="PF02632">
    <property type="entry name" value="BioY"/>
    <property type="match status" value="1"/>
</dbReference>
<keyword evidence="10" id="KW-0808">Transferase</keyword>
<evidence type="ECO:0000256" key="4">
    <source>
        <dbReference type="ARBA" id="ARBA00022475"/>
    </source>
</evidence>
<evidence type="ECO:0000256" key="6">
    <source>
        <dbReference type="ARBA" id="ARBA00022989"/>
    </source>
</evidence>
<evidence type="ECO:0000256" key="1">
    <source>
        <dbReference type="ARBA" id="ARBA00004651"/>
    </source>
</evidence>
<evidence type="ECO:0000256" key="9">
    <source>
        <dbReference type="SAM" id="Phobius"/>
    </source>
</evidence>